<organism evidence="1 2">
    <name type="scientific">Zymoseptoria tritici (strain CBS 115943 / IPO323)</name>
    <name type="common">Speckled leaf blotch fungus</name>
    <name type="synonym">Septoria tritici</name>
    <dbReference type="NCBI Taxonomy" id="336722"/>
    <lineage>
        <taxon>Eukaryota</taxon>
        <taxon>Fungi</taxon>
        <taxon>Dikarya</taxon>
        <taxon>Ascomycota</taxon>
        <taxon>Pezizomycotina</taxon>
        <taxon>Dothideomycetes</taxon>
        <taxon>Dothideomycetidae</taxon>
        <taxon>Mycosphaerellales</taxon>
        <taxon>Mycosphaerellaceae</taxon>
        <taxon>Zymoseptoria</taxon>
    </lineage>
</organism>
<evidence type="ECO:0000313" key="1">
    <source>
        <dbReference type="EMBL" id="EGP83774.1"/>
    </source>
</evidence>
<dbReference type="GeneID" id="13398737"/>
<dbReference type="Proteomes" id="UP000008062">
    <property type="component" value="Chromosome 10"/>
</dbReference>
<dbReference type="InParanoid" id="F9XLB5"/>
<accession>F9XLB5</accession>
<reference evidence="1 2" key="1">
    <citation type="journal article" date="2011" name="PLoS Genet.">
        <title>Finished genome of the fungal wheat pathogen Mycosphaerella graminicola reveals dispensome structure, chromosome plasticity, and stealth pathogenesis.</title>
        <authorList>
            <person name="Goodwin S.B."/>
            <person name="Ben M'barek S."/>
            <person name="Dhillon B."/>
            <person name="Wittenberg A.H.J."/>
            <person name="Crane C.F."/>
            <person name="Hane J.K."/>
            <person name="Foster A.J."/>
            <person name="Van der Lee T.A.J."/>
            <person name="Grimwood J."/>
            <person name="Aerts A."/>
            <person name="Antoniw J."/>
            <person name="Bailey A."/>
            <person name="Bluhm B."/>
            <person name="Bowler J."/>
            <person name="Bristow J."/>
            <person name="van der Burgt A."/>
            <person name="Canto-Canche B."/>
            <person name="Churchill A.C.L."/>
            <person name="Conde-Ferraez L."/>
            <person name="Cools H.J."/>
            <person name="Coutinho P.M."/>
            <person name="Csukai M."/>
            <person name="Dehal P."/>
            <person name="De Wit P."/>
            <person name="Donzelli B."/>
            <person name="van de Geest H.C."/>
            <person name="van Ham R.C.H.J."/>
            <person name="Hammond-Kosack K.E."/>
            <person name="Henrissat B."/>
            <person name="Kilian A."/>
            <person name="Kobayashi A.K."/>
            <person name="Koopmann E."/>
            <person name="Kourmpetis Y."/>
            <person name="Kuzniar A."/>
            <person name="Lindquist E."/>
            <person name="Lombard V."/>
            <person name="Maliepaard C."/>
            <person name="Martins N."/>
            <person name="Mehrabi R."/>
            <person name="Nap J.P.H."/>
            <person name="Ponomarenko A."/>
            <person name="Rudd J.J."/>
            <person name="Salamov A."/>
            <person name="Schmutz J."/>
            <person name="Schouten H.J."/>
            <person name="Shapiro H."/>
            <person name="Stergiopoulos I."/>
            <person name="Torriani S.F.F."/>
            <person name="Tu H."/>
            <person name="de Vries R.P."/>
            <person name="Waalwijk C."/>
            <person name="Ware S.B."/>
            <person name="Wiebenga A."/>
            <person name="Zwiers L.-H."/>
            <person name="Oliver R.P."/>
            <person name="Grigoriev I.V."/>
            <person name="Kema G.H.J."/>
        </authorList>
    </citation>
    <scope>NUCLEOTIDE SEQUENCE [LARGE SCALE GENOMIC DNA]</scope>
    <source>
        <strain evidence="2">CBS 115943 / IPO323</strain>
    </source>
</reference>
<dbReference type="AlphaFoldDB" id="F9XLB5"/>
<feature type="non-terminal residue" evidence="1">
    <location>
        <position position="79"/>
    </location>
</feature>
<dbReference type="RefSeq" id="XP_003848798.1">
    <property type="nucleotide sequence ID" value="XM_003848750.1"/>
</dbReference>
<gene>
    <name evidence="1" type="ORF">MYCGRDRAFT_105878</name>
</gene>
<keyword evidence="2" id="KW-1185">Reference proteome</keyword>
<sequence>MAPLNESVIKYRTLLGQAQYPTRPRTGNWSIELDNALEAYASWPFDKRGQDGRYSNDESNPRPRMRTLLHLPCAMGNLL</sequence>
<name>F9XLB5_ZYMTI</name>
<protein>
    <submittedName>
        <fullName evidence="1">Uncharacterized protein</fullName>
    </submittedName>
</protein>
<dbReference type="HOGENOM" id="CLU_2612714_0_0_1"/>
<dbReference type="EMBL" id="CM001205">
    <property type="protein sequence ID" value="EGP83774.1"/>
    <property type="molecule type" value="Genomic_DNA"/>
</dbReference>
<dbReference type="OrthoDB" id="3650886at2759"/>
<proteinExistence type="predicted"/>
<evidence type="ECO:0000313" key="2">
    <source>
        <dbReference type="Proteomes" id="UP000008062"/>
    </source>
</evidence>
<dbReference type="KEGG" id="ztr:MYCGRDRAFT_105878"/>